<evidence type="ECO:0000313" key="3">
    <source>
        <dbReference type="Proteomes" id="UP000756132"/>
    </source>
</evidence>
<dbReference type="EMBL" id="CP090171">
    <property type="protein sequence ID" value="UJO21817.1"/>
    <property type="molecule type" value="Genomic_DNA"/>
</dbReference>
<gene>
    <name evidence="2" type="ORF">CLAFUR5_09028</name>
</gene>
<dbReference type="KEGG" id="ffu:CLAFUR5_09028"/>
<dbReference type="OMA" id="HHAGHER"/>
<evidence type="ECO:0000256" key="1">
    <source>
        <dbReference type="SAM" id="MobiDB-lite"/>
    </source>
</evidence>
<dbReference type="OrthoDB" id="5397846at2759"/>
<proteinExistence type="predicted"/>
<name>A0A9Q8PG67_PASFU</name>
<protein>
    <submittedName>
        <fullName evidence="2">Uncharacterized protein</fullName>
    </submittedName>
</protein>
<dbReference type="Proteomes" id="UP000756132">
    <property type="component" value="Chromosome 9"/>
</dbReference>
<evidence type="ECO:0000313" key="2">
    <source>
        <dbReference type="EMBL" id="UJO21817.1"/>
    </source>
</evidence>
<accession>A0A9Q8PG67</accession>
<organism evidence="2 3">
    <name type="scientific">Passalora fulva</name>
    <name type="common">Tomato leaf mold</name>
    <name type="synonym">Cladosporium fulvum</name>
    <dbReference type="NCBI Taxonomy" id="5499"/>
    <lineage>
        <taxon>Eukaryota</taxon>
        <taxon>Fungi</taxon>
        <taxon>Dikarya</taxon>
        <taxon>Ascomycota</taxon>
        <taxon>Pezizomycotina</taxon>
        <taxon>Dothideomycetes</taxon>
        <taxon>Dothideomycetidae</taxon>
        <taxon>Mycosphaerellales</taxon>
        <taxon>Mycosphaerellaceae</taxon>
        <taxon>Fulvia</taxon>
    </lineage>
</organism>
<dbReference type="GeneID" id="71988906"/>
<keyword evidence="3" id="KW-1185">Reference proteome</keyword>
<reference evidence="2" key="2">
    <citation type="journal article" date="2022" name="Microb. Genom.">
        <title>A chromosome-scale genome assembly of the tomato pathogen Cladosporium fulvum reveals a compartmentalized genome architecture and the presence of a dispensable chromosome.</title>
        <authorList>
            <person name="Zaccaron A.Z."/>
            <person name="Chen L.H."/>
            <person name="Samaras A."/>
            <person name="Stergiopoulos I."/>
        </authorList>
    </citation>
    <scope>NUCLEOTIDE SEQUENCE</scope>
    <source>
        <strain evidence="2">Race5_Kim</strain>
    </source>
</reference>
<sequence length="248" mass="28337">MANTRSRAQRQAPPSKKRKLNPSAPASTHNMRTRTRAKIFRFTDLPAEIRHLVYEKAYAADAPTPLETIRLPQSIKVPGIFSEALSFFFENTPIVVDVRSNWCVRYRHRHHAGHERWSTTGKITLPKLATTGTIPDEVMRFREVVFEVTCCCCDISKVIARVKVKVGHFDGGVQTAQLVETDLVPGPAQSNEKIRNSLEMMFDNVRKTLEVVSRQEGFNGMKLADLQRLARLFRDTFKDENEHDEEDD</sequence>
<dbReference type="AlphaFoldDB" id="A0A9Q8PG67"/>
<reference evidence="2" key="1">
    <citation type="submission" date="2021-12" db="EMBL/GenBank/DDBJ databases">
        <authorList>
            <person name="Zaccaron A."/>
            <person name="Stergiopoulos I."/>
        </authorList>
    </citation>
    <scope>NUCLEOTIDE SEQUENCE</scope>
    <source>
        <strain evidence="2">Race5_Kim</strain>
    </source>
</reference>
<feature type="region of interest" description="Disordered" evidence="1">
    <location>
        <begin position="1"/>
        <end position="33"/>
    </location>
</feature>
<dbReference type="RefSeq" id="XP_047766183.1">
    <property type="nucleotide sequence ID" value="XM_047908176.1"/>
</dbReference>